<dbReference type="InterPro" id="IPR000477">
    <property type="entry name" value="RT_dom"/>
</dbReference>
<evidence type="ECO:0000313" key="7">
    <source>
        <dbReference type="Proteomes" id="UP001249851"/>
    </source>
</evidence>
<dbReference type="InterPro" id="IPR013762">
    <property type="entry name" value="Integrase-like_cat_sf"/>
</dbReference>
<dbReference type="PANTHER" id="PTHR33050:SF7">
    <property type="entry name" value="RIBONUCLEASE H"/>
    <property type="match status" value="1"/>
</dbReference>
<reference evidence="6" key="2">
    <citation type="journal article" date="2023" name="Science">
        <title>Genomic signatures of disease resistance in endangered staghorn corals.</title>
        <authorList>
            <person name="Vollmer S.V."/>
            <person name="Selwyn J.D."/>
            <person name="Despard B.A."/>
            <person name="Roesel C.L."/>
        </authorList>
    </citation>
    <scope>NUCLEOTIDE SEQUENCE</scope>
    <source>
        <strain evidence="6">K2</strain>
    </source>
</reference>
<dbReference type="InterPro" id="IPR052055">
    <property type="entry name" value="Hepadnavirus_pol/RT"/>
</dbReference>
<name>A0AAD9R538_ACRCE</name>
<accession>A0AAD9R538</accession>
<evidence type="ECO:0000256" key="2">
    <source>
        <dbReference type="ARBA" id="ARBA00023172"/>
    </source>
</evidence>
<evidence type="ECO:0000256" key="1">
    <source>
        <dbReference type="ARBA" id="ARBA00023125"/>
    </source>
</evidence>
<dbReference type="InterPro" id="IPR002104">
    <property type="entry name" value="Integrase_catalytic"/>
</dbReference>
<keyword evidence="1" id="KW-0238">DNA-binding</keyword>
<dbReference type="GO" id="GO:0015074">
    <property type="term" value="P:DNA integration"/>
    <property type="evidence" value="ECO:0007669"/>
    <property type="project" value="InterPro"/>
</dbReference>
<feature type="domain" description="Reverse transcriptase" evidence="4">
    <location>
        <begin position="353"/>
        <end position="552"/>
    </location>
</feature>
<dbReference type="Gene3D" id="1.10.443.10">
    <property type="entry name" value="Intergrase catalytic core"/>
    <property type="match status" value="1"/>
</dbReference>
<dbReference type="GO" id="GO:0003677">
    <property type="term" value="F:DNA binding"/>
    <property type="evidence" value="ECO:0007669"/>
    <property type="project" value="UniProtKB-KW"/>
</dbReference>
<dbReference type="SUPFAM" id="SSF56672">
    <property type="entry name" value="DNA/RNA polymerases"/>
    <property type="match status" value="1"/>
</dbReference>
<dbReference type="PANTHER" id="PTHR33050">
    <property type="entry name" value="REVERSE TRANSCRIPTASE DOMAIN-CONTAINING PROTEIN"/>
    <property type="match status" value="1"/>
</dbReference>
<comment type="caution">
    <text evidence="6">The sequence shown here is derived from an EMBL/GenBank/DDBJ whole genome shotgun (WGS) entry which is preliminary data.</text>
</comment>
<dbReference type="Gene3D" id="3.30.70.270">
    <property type="match status" value="1"/>
</dbReference>
<dbReference type="Gene3D" id="1.10.150.130">
    <property type="match status" value="1"/>
</dbReference>
<organism evidence="6 7">
    <name type="scientific">Acropora cervicornis</name>
    <name type="common">Staghorn coral</name>
    <dbReference type="NCBI Taxonomy" id="6130"/>
    <lineage>
        <taxon>Eukaryota</taxon>
        <taxon>Metazoa</taxon>
        <taxon>Cnidaria</taxon>
        <taxon>Anthozoa</taxon>
        <taxon>Hexacorallia</taxon>
        <taxon>Scleractinia</taxon>
        <taxon>Astrocoeniina</taxon>
        <taxon>Acroporidae</taxon>
        <taxon>Acropora</taxon>
    </lineage>
</organism>
<dbReference type="Pfam" id="PF00078">
    <property type="entry name" value="RVT_1"/>
    <property type="match status" value="1"/>
</dbReference>
<dbReference type="InterPro" id="IPR010998">
    <property type="entry name" value="Integrase_recombinase_N"/>
</dbReference>
<dbReference type="SUPFAM" id="SSF56349">
    <property type="entry name" value="DNA breaking-rejoining enzymes"/>
    <property type="match status" value="1"/>
</dbReference>
<dbReference type="InterPro" id="IPR043128">
    <property type="entry name" value="Rev_trsase/Diguanyl_cyclase"/>
</dbReference>
<dbReference type="Proteomes" id="UP001249851">
    <property type="component" value="Unassembled WGS sequence"/>
</dbReference>
<evidence type="ECO:0000313" key="6">
    <source>
        <dbReference type="EMBL" id="KAK2572931.1"/>
    </source>
</evidence>
<evidence type="ECO:0000256" key="3">
    <source>
        <dbReference type="SAM" id="MobiDB-lite"/>
    </source>
</evidence>
<dbReference type="GO" id="GO:0006310">
    <property type="term" value="P:DNA recombination"/>
    <property type="evidence" value="ECO:0007669"/>
    <property type="project" value="UniProtKB-KW"/>
</dbReference>
<dbReference type="CDD" id="cd03714">
    <property type="entry name" value="RT_DIRS1"/>
    <property type="match status" value="1"/>
</dbReference>
<reference evidence="6" key="1">
    <citation type="journal article" date="2023" name="G3 (Bethesda)">
        <title>Whole genome assembly and annotation of the endangered Caribbean coral Acropora cervicornis.</title>
        <authorList>
            <person name="Selwyn J.D."/>
            <person name="Vollmer S.V."/>
        </authorList>
    </citation>
    <scope>NUCLEOTIDE SEQUENCE</scope>
    <source>
        <strain evidence="6">K2</strain>
    </source>
</reference>
<dbReference type="PROSITE" id="PS50878">
    <property type="entry name" value="RT_POL"/>
    <property type="match status" value="1"/>
</dbReference>
<keyword evidence="2" id="KW-0233">DNA recombination</keyword>
<dbReference type="EMBL" id="JARQWQ010000003">
    <property type="protein sequence ID" value="KAK2572931.1"/>
    <property type="molecule type" value="Genomic_DNA"/>
</dbReference>
<dbReference type="InterPro" id="IPR043502">
    <property type="entry name" value="DNA/RNA_pol_sf"/>
</dbReference>
<dbReference type="InterPro" id="IPR011010">
    <property type="entry name" value="DNA_brk_join_enz"/>
</dbReference>
<dbReference type="CDD" id="cd09275">
    <property type="entry name" value="RNase_HI_RT_DIRS1"/>
    <property type="match status" value="1"/>
</dbReference>
<feature type="compositionally biased region" description="Low complexity" evidence="3">
    <location>
        <begin position="302"/>
        <end position="314"/>
    </location>
</feature>
<proteinExistence type="predicted"/>
<feature type="region of interest" description="Disordered" evidence="3">
    <location>
        <begin position="302"/>
        <end position="331"/>
    </location>
</feature>
<protein>
    <submittedName>
        <fullName evidence="6">Pro-Pol polyprotein</fullName>
    </submittedName>
</protein>
<dbReference type="PROSITE" id="PS51898">
    <property type="entry name" value="TYR_RECOMBINASE"/>
    <property type="match status" value="1"/>
</dbReference>
<evidence type="ECO:0000259" key="5">
    <source>
        <dbReference type="PROSITE" id="PS51898"/>
    </source>
</evidence>
<feature type="compositionally biased region" description="Polar residues" evidence="3">
    <location>
        <begin position="318"/>
        <end position="331"/>
    </location>
</feature>
<sequence>MAAKEDVSKPFGEDAGEILQLCDESNDEGHGEGTFEFDVDEMKSQLGIDDIVKSVAALTELVKRKVDNSADTEVGLKRAKLVAGSSFSISSPPEGSEPSTSAVAKSFTTDTETAEPGYILPSICEDTEVFGPPVSDMIANIVNANCVTKPLEDKVKEIHSRYQTPRNCEFLGVPKVNKELWFDLSKPVRMKDLALQDFQKNIVKANQALVVTLERVIKAEDKKEKIDPSTILPQLSDMLNVLGNAFFLTSLKRRDELRPHINKSFQSVCSKSTKITTLLFGDDLAKQIKDISEVNKISREVSCSSRDSRSNGSRTDGKTFQQPINKQDKQGQGVNEVITCAGNLANHIANWRGITTDPWILEAVSGYRLELASQPYQLFTPSPIIFSDSESAVVQSEIQTLLDKGAIEHVEYTQGEFISTLFLVPKKNGDYMVSLDLKDTYFSVPVHPLDRKLLRFFWKGQRFEFTCLPFGYSLAPRVFTKILKPFAATWRSKGIRISIYIDDILIIASSAKQAATLLAIIRNSLESLGFLVNIEKSHVTPTTRITCLGFEIDSVAMKLFLPISKISRIIQSRKNLLQNSNPTILEIAHVAGLIVSALPAVRYLQLHYRSIEFCKSQALLAGRDYDDHSCLDINSRFDLLWIIQNIATFNGKVFQDPEIILFVNSDASLTGWGASCNGQTTGGRWSLSESNNHINFLELLAAFLALQSFVSQSNIHVRLKLDNTTAVSYINNMGGIRSEPLNTLAKQIWHWCMSREIWMSARYVPGDLNAEADSASRLFSEDLEWSLHPTIFSELQSTIWSPDIDLFASRLNLGASKVEKYVSWHPDPGAYAVDAFSLSWCHERNVDSLQAHVSQVLNFLADCFGEGLRYSTLNSYRSALSSTLCPRDGTTVGCDPLVSRLLKGIYNLRPPLPRYSSTWDVSVLTQYLGTLFPLNSLSLKQLTLKTVSLCALCSAGRSQTLGALSISNLVQHKESIQFIVTERLKTSRPGKPSVIVIFPSVPSKPHVCPMSTVSAYITRTCNLRNPTDFRLFISFVKPHRAVSPATISRWIKTVLSDAGIDISIFKAHSVRGAATSAAYNKGVPVENILKLANWSNESTSRRFYLRSAEPGMPDSAVNVVHLV</sequence>
<gene>
    <name evidence="6" type="ORF">P5673_001944</name>
</gene>
<evidence type="ECO:0000259" key="4">
    <source>
        <dbReference type="PROSITE" id="PS50878"/>
    </source>
</evidence>
<feature type="domain" description="Tyr recombinase" evidence="5">
    <location>
        <begin position="911"/>
        <end position="1118"/>
    </location>
</feature>
<dbReference type="Gene3D" id="3.10.10.10">
    <property type="entry name" value="HIV Type 1 Reverse Transcriptase, subunit A, domain 1"/>
    <property type="match status" value="1"/>
</dbReference>
<keyword evidence="7" id="KW-1185">Reference proteome</keyword>
<dbReference type="SUPFAM" id="SSF47823">
    <property type="entry name" value="lambda integrase-like, N-terminal domain"/>
    <property type="match status" value="1"/>
</dbReference>
<dbReference type="AlphaFoldDB" id="A0AAD9R538"/>